<protein>
    <submittedName>
        <fullName evidence="2">Formyl-CoA transferase</fullName>
    </submittedName>
</protein>
<dbReference type="Gene3D" id="3.30.1540.10">
    <property type="entry name" value="formyl-coa transferase, domain 3"/>
    <property type="match status" value="1"/>
</dbReference>
<dbReference type="EMBL" id="CP012700">
    <property type="protein sequence ID" value="ALH80509.1"/>
    <property type="molecule type" value="Genomic_DNA"/>
</dbReference>
<dbReference type="InterPro" id="IPR044855">
    <property type="entry name" value="CoA-Trfase_III_dom3_sf"/>
</dbReference>
<gene>
    <name evidence="2" type="ORF">AN936_09040</name>
</gene>
<dbReference type="InterPro" id="IPR050483">
    <property type="entry name" value="CoA-transferase_III_domain"/>
</dbReference>
<proteinExistence type="predicted"/>
<evidence type="ECO:0000256" key="1">
    <source>
        <dbReference type="ARBA" id="ARBA00022679"/>
    </source>
</evidence>
<organism evidence="2 3">
    <name type="scientific">Sphingopyxis macrogoltabida</name>
    <name type="common">Sphingomonas macrogoltabidus</name>
    <dbReference type="NCBI Taxonomy" id="33050"/>
    <lineage>
        <taxon>Bacteria</taxon>
        <taxon>Pseudomonadati</taxon>
        <taxon>Pseudomonadota</taxon>
        <taxon>Alphaproteobacteria</taxon>
        <taxon>Sphingomonadales</taxon>
        <taxon>Sphingomonadaceae</taxon>
        <taxon>Sphingopyxis</taxon>
    </lineage>
</organism>
<reference evidence="2 3" key="1">
    <citation type="journal article" date="2015" name="Genome Announc.">
        <title>Complete Genome Sequence of Polypropylene Glycol- and Polyethylene Glycol-Degrading Sphingopyxis macrogoltabida Strain EY-1.</title>
        <authorList>
            <person name="Ohtsubo Y."/>
            <person name="Nagata Y."/>
            <person name="Numata M."/>
            <person name="Tsuchikane K."/>
            <person name="Hosoyama A."/>
            <person name="Yamazoe A."/>
            <person name="Tsuda M."/>
            <person name="Fujita N."/>
            <person name="Kawai F."/>
        </authorList>
    </citation>
    <scope>NUCLEOTIDE SEQUENCE [LARGE SCALE GENOMIC DNA]</scope>
    <source>
        <strain evidence="2 3">EY-1</strain>
    </source>
</reference>
<dbReference type="GO" id="GO:0008410">
    <property type="term" value="F:CoA-transferase activity"/>
    <property type="evidence" value="ECO:0007669"/>
    <property type="project" value="TreeGrafter"/>
</dbReference>
<name>A0A0N9UUH6_SPHMC</name>
<dbReference type="OrthoDB" id="5720311at2"/>
<dbReference type="PANTHER" id="PTHR48207:SF4">
    <property type="entry name" value="BLL6097 PROTEIN"/>
    <property type="match status" value="1"/>
</dbReference>
<dbReference type="Pfam" id="PF02515">
    <property type="entry name" value="CoA_transf_3"/>
    <property type="match status" value="1"/>
</dbReference>
<dbReference type="InterPro" id="IPR003673">
    <property type="entry name" value="CoA-Trfase_fam_III"/>
</dbReference>
<evidence type="ECO:0000313" key="2">
    <source>
        <dbReference type="EMBL" id="ALH80509.1"/>
    </source>
</evidence>
<dbReference type="PATRIC" id="fig|33050.5.peg.1878"/>
<dbReference type="RefSeq" id="WP_054590184.1">
    <property type="nucleotide sequence ID" value="NZ_CP012700.1"/>
</dbReference>
<dbReference type="InterPro" id="IPR023606">
    <property type="entry name" value="CoA-Trfase_III_dom_1_sf"/>
</dbReference>
<keyword evidence="1 2" id="KW-0808">Transferase</keyword>
<dbReference type="AlphaFoldDB" id="A0A0N9UUH6"/>
<dbReference type="SUPFAM" id="SSF89796">
    <property type="entry name" value="CoA-transferase family III (CaiB/BaiF)"/>
    <property type="match status" value="1"/>
</dbReference>
<sequence>MPLTGIRVIDFGRYIAGPYCAALLADYGADVIRIEAPEGNEDRYSVPVADDGSGAMFLQMNRNKRSLGLKPGSEAGREVVRRLIRTADVVVANMPDDALEKLGLDYPTLSALNPAIILVTASAFGSEGPLAQRVGFDAVGQAMSGAVYLGGADGTPARAQVNYVDFTTALHCAFGVMLALRERERTGRGQRVSGSLLGSALAISNGLTIDHALNGVDRGMMGSRAFSSAPTDIFATRDGWVMTQVVGNPIFARWAALIGRPELADDPRFGSDIARGEYGAELSGLMAEWCAARTTDDAIAELGAARVPAGPVLRPSEVLAEPQVAAARLVEPMAYPGVKGTAPIVRTPITLSASAKAELSPAPRVGEHGEAILAELGYDPDAISALRRDRII</sequence>
<dbReference type="Gene3D" id="3.40.50.10540">
    <property type="entry name" value="Crotonobetainyl-coa:carnitine coa-transferase, domain 1"/>
    <property type="match status" value="1"/>
</dbReference>
<dbReference type="KEGG" id="smag:AN936_09040"/>
<dbReference type="Proteomes" id="UP000058074">
    <property type="component" value="Chromosome"/>
</dbReference>
<evidence type="ECO:0000313" key="3">
    <source>
        <dbReference type="Proteomes" id="UP000058074"/>
    </source>
</evidence>
<dbReference type="PANTHER" id="PTHR48207">
    <property type="entry name" value="SUCCINATE--HYDROXYMETHYLGLUTARATE COA-TRANSFERASE"/>
    <property type="match status" value="1"/>
</dbReference>
<accession>A0A0N9UUH6</accession>